<accession>A0A6S7KJU4</accession>
<sequence length="71" mass="7855">MAAQVVYNILRLHISAEKFYIEPKGQEHTGVNVLEIDRVSQELVLADNHGQIPISESKDIFGIIGVINLVA</sequence>
<name>A0A6S7KJU4_PARCT</name>
<protein>
    <submittedName>
        <fullName evidence="1">Phosphatidylinositide phosphatase SAC1-like</fullName>
    </submittedName>
</protein>
<organism evidence="1 2">
    <name type="scientific">Paramuricea clavata</name>
    <name type="common">Red gorgonian</name>
    <name type="synonym">Violescent sea-whip</name>
    <dbReference type="NCBI Taxonomy" id="317549"/>
    <lineage>
        <taxon>Eukaryota</taxon>
        <taxon>Metazoa</taxon>
        <taxon>Cnidaria</taxon>
        <taxon>Anthozoa</taxon>
        <taxon>Octocorallia</taxon>
        <taxon>Malacalcyonacea</taxon>
        <taxon>Plexauridae</taxon>
        <taxon>Paramuricea</taxon>
    </lineage>
</organism>
<reference evidence="1" key="1">
    <citation type="submission" date="2020-04" db="EMBL/GenBank/DDBJ databases">
        <authorList>
            <person name="Alioto T."/>
            <person name="Alioto T."/>
            <person name="Gomez Garrido J."/>
        </authorList>
    </citation>
    <scope>NUCLEOTIDE SEQUENCE</scope>
    <source>
        <strain evidence="1">A484AB</strain>
    </source>
</reference>
<dbReference type="OrthoDB" id="9993751at2759"/>
<dbReference type="AlphaFoldDB" id="A0A6S7KJU4"/>
<keyword evidence="2" id="KW-1185">Reference proteome</keyword>
<dbReference type="EMBL" id="CACRXK020015526">
    <property type="protein sequence ID" value="CAB4028513.1"/>
    <property type="molecule type" value="Genomic_DNA"/>
</dbReference>
<proteinExistence type="predicted"/>
<gene>
    <name evidence="1" type="ORF">PACLA_8A089728</name>
</gene>
<evidence type="ECO:0000313" key="1">
    <source>
        <dbReference type="EMBL" id="CAB4028513.1"/>
    </source>
</evidence>
<evidence type="ECO:0000313" key="2">
    <source>
        <dbReference type="Proteomes" id="UP001152795"/>
    </source>
</evidence>
<comment type="caution">
    <text evidence="1">The sequence shown here is derived from an EMBL/GenBank/DDBJ whole genome shotgun (WGS) entry which is preliminary data.</text>
</comment>
<feature type="non-terminal residue" evidence="1">
    <location>
        <position position="71"/>
    </location>
</feature>
<dbReference type="Proteomes" id="UP001152795">
    <property type="component" value="Unassembled WGS sequence"/>
</dbReference>